<accession>A0A1T4UV91</accession>
<evidence type="ECO:0000313" key="2">
    <source>
        <dbReference type="Proteomes" id="UP000190162"/>
    </source>
</evidence>
<keyword evidence="2" id="KW-1185">Reference proteome</keyword>
<gene>
    <name evidence="1" type="ORF">SAMN02745132_02582</name>
</gene>
<proteinExistence type="predicted"/>
<organism evidence="1 2">
    <name type="scientific">Enterovibrio nigricans DSM 22720</name>
    <dbReference type="NCBI Taxonomy" id="1121868"/>
    <lineage>
        <taxon>Bacteria</taxon>
        <taxon>Pseudomonadati</taxon>
        <taxon>Pseudomonadota</taxon>
        <taxon>Gammaproteobacteria</taxon>
        <taxon>Vibrionales</taxon>
        <taxon>Vibrionaceae</taxon>
        <taxon>Enterovibrio</taxon>
    </lineage>
</organism>
<dbReference type="OrthoDB" id="72471at2"/>
<evidence type="ECO:0000313" key="1">
    <source>
        <dbReference type="EMBL" id="SKA56556.1"/>
    </source>
</evidence>
<sequence>MTKNTLGCDYKGYEFGAHYLDSTCIDGYLWDMDSGGTDEHGDHYLDSGGDIPCPQCNAKKHIKSYLSDYLNSEGYVSLVLPLTTKKIKNVLRKWPSNRRRMAMRYLRSGRREAIKEAKLEG</sequence>
<reference evidence="2" key="1">
    <citation type="submission" date="2017-02" db="EMBL/GenBank/DDBJ databases">
        <authorList>
            <person name="Varghese N."/>
            <person name="Submissions S."/>
        </authorList>
    </citation>
    <scope>NUCLEOTIDE SEQUENCE [LARGE SCALE GENOMIC DNA]</scope>
    <source>
        <strain evidence="2">DSM 22720</strain>
    </source>
</reference>
<dbReference type="AlphaFoldDB" id="A0A1T4UV91"/>
<dbReference type="Proteomes" id="UP000190162">
    <property type="component" value="Unassembled WGS sequence"/>
</dbReference>
<name>A0A1T4UV91_9GAMM</name>
<dbReference type="RefSeq" id="WP_078752902.1">
    <property type="nucleotide sequence ID" value="NZ_FUXU01000032.1"/>
</dbReference>
<dbReference type="EMBL" id="FUXU01000032">
    <property type="protein sequence ID" value="SKA56556.1"/>
    <property type="molecule type" value="Genomic_DNA"/>
</dbReference>
<protein>
    <submittedName>
        <fullName evidence="1">Uncharacterized protein</fullName>
    </submittedName>
</protein>